<dbReference type="AlphaFoldDB" id="A0A9D2D635"/>
<dbReference type="PANTHER" id="PTHR11839">
    <property type="entry name" value="UDP/ADP-SUGAR PYROPHOSPHATASE"/>
    <property type="match status" value="1"/>
</dbReference>
<dbReference type="Gene3D" id="3.90.79.10">
    <property type="entry name" value="Nucleoside Triphosphate Pyrophosphohydrolase"/>
    <property type="match status" value="1"/>
</dbReference>
<protein>
    <submittedName>
        <fullName evidence="4">NUDIX hydrolase</fullName>
    </submittedName>
</protein>
<gene>
    <name evidence="4" type="ORF">H9726_02240</name>
</gene>
<feature type="domain" description="Nudix hydrolase" evidence="3">
    <location>
        <begin position="39"/>
        <end position="167"/>
    </location>
</feature>
<evidence type="ECO:0000313" key="4">
    <source>
        <dbReference type="EMBL" id="HIZ09286.1"/>
    </source>
</evidence>
<reference evidence="4" key="2">
    <citation type="submission" date="2021-04" db="EMBL/GenBank/DDBJ databases">
        <authorList>
            <person name="Gilroy R."/>
        </authorList>
    </citation>
    <scope>NUCLEOTIDE SEQUENCE</scope>
    <source>
        <strain evidence="4">CHK192-19661</strain>
    </source>
</reference>
<dbReference type="GO" id="GO:0016787">
    <property type="term" value="F:hydrolase activity"/>
    <property type="evidence" value="ECO:0007669"/>
    <property type="project" value="UniProtKB-KW"/>
</dbReference>
<dbReference type="PROSITE" id="PS00893">
    <property type="entry name" value="NUDIX_BOX"/>
    <property type="match status" value="1"/>
</dbReference>
<dbReference type="CDD" id="cd03424">
    <property type="entry name" value="NUDIX_ADPRase_Nudt5_UGPPase_Nudt14"/>
    <property type="match status" value="1"/>
</dbReference>
<dbReference type="GO" id="GO:0005829">
    <property type="term" value="C:cytosol"/>
    <property type="evidence" value="ECO:0007669"/>
    <property type="project" value="TreeGrafter"/>
</dbReference>
<proteinExistence type="predicted"/>
<dbReference type="InterPro" id="IPR000086">
    <property type="entry name" value="NUDIX_hydrolase_dom"/>
</dbReference>
<keyword evidence="2 4" id="KW-0378">Hydrolase</keyword>
<comment type="cofactor">
    <cofactor evidence="1">
        <name>Mg(2+)</name>
        <dbReference type="ChEBI" id="CHEBI:18420"/>
    </cofactor>
</comment>
<dbReference type="SUPFAM" id="SSF55811">
    <property type="entry name" value="Nudix"/>
    <property type="match status" value="1"/>
</dbReference>
<evidence type="ECO:0000259" key="3">
    <source>
        <dbReference type="PROSITE" id="PS51462"/>
    </source>
</evidence>
<sequence length="180" mass="19950">MNLTEKTVKKNVIYRGKVITLRCDDALRADGKPCTREVIEHPGGACVLYVREGKVLLVRQYRYPCGEETLEVPAGKLDKGEDPAVCAARELAEETGWVPARVEHLYTILPSPGYTAERIYIYGAHGVREGAPHPDEGEFLTAAFYSAEEVKEMLASGAIKDAKTIIALQHWMLFGEKEGE</sequence>
<accession>A0A9D2D635</accession>
<dbReference type="PANTHER" id="PTHR11839:SF18">
    <property type="entry name" value="NUDIX HYDROLASE DOMAIN-CONTAINING PROTEIN"/>
    <property type="match status" value="1"/>
</dbReference>
<evidence type="ECO:0000256" key="1">
    <source>
        <dbReference type="ARBA" id="ARBA00001946"/>
    </source>
</evidence>
<dbReference type="Pfam" id="PF00293">
    <property type="entry name" value="NUDIX"/>
    <property type="match status" value="1"/>
</dbReference>
<comment type="caution">
    <text evidence="4">The sequence shown here is derived from an EMBL/GenBank/DDBJ whole genome shotgun (WGS) entry which is preliminary data.</text>
</comment>
<dbReference type="GO" id="GO:0006753">
    <property type="term" value="P:nucleoside phosphate metabolic process"/>
    <property type="evidence" value="ECO:0007669"/>
    <property type="project" value="TreeGrafter"/>
</dbReference>
<dbReference type="EMBL" id="DXCF01000012">
    <property type="protein sequence ID" value="HIZ09286.1"/>
    <property type="molecule type" value="Genomic_DNA"/>
</dbReference>
<dbReference type="Proteomes" id="UP000824025">
    <property type="component" value="Unassembled WGS sequence"/>
</dbReference>
<evidence type="ECO:0000313" key="5">
    <source>
        <dbReference type="Proteomes" id="UP000824025"/>
    </source>
</evidence>
<dbReference type="GO" id="GO:0019693">
    <property type="term" value="P:ribose phosphate metabolic process"/>
    <property type="evidence" value="ECO:0007669"/>
    <property type="project" value="TreeGrafter"/>
</dbReference>
<organism evidence="4 5">
    <name type="scientific">Candidatus Borkfalkia avicola</name>
    <dbReference type="NCBI Taxonomy" id="2838503"/>
    <lineage>
        <taxon>Bacteria</taxon>
        <taxon>Bacillati</taxon>
        <taxon>Bacillota</taxon>
        <taxon>Clostridia</taxon>
        <taxon>Christensenellales</taxon>
        <taxon>Christensenellaceae</taxon>
        <taxon>Candidatus Borkfalkia</taxon>
    </lineage>
</organism>
<dbReference type="InterPro" id="IPR020084">
    <property type="entry name" value="NUDIX_hydrolase_CS"/>
</dbReference>
<name>A0A9D2D635_9FIRM</name>
<reference evidence="4" key="1">
    <citation type="journal article" date="2021" name="PeerJ">
        <title>Extensive microbial diversity within the chicken gut microbiome revealed by metagenomics and culture.</title>
        <authorList>
            <person name="Gilroy R."/>
            <person name="Ravi A."/>
            <person name="Getino M."/>
            <person name="Pursley I."/>
            <person name="Horton D.L."/>
            <person name="Alikhan N.F."/>
            <person name="Baker D."/>
            <person name="Gharbi K."/>
            <person name="Hall N."/>
            <person name="Watson M."/>
            <person name="Adriaenssens E.M."/>
            <person name="Foster-Nyarko E."/>
            <person name="Jarju S."/>
            <person name="Secka A."/>
            <person name="Antonio M."/>
            <person name="Oren A."/>
            <person name="Chaudhuri R.R."/>
            <person name="La Ragione R."/>
            <person name="Hildebrand F."/>
            <person name="Pallen M.J."/>
        </authorList>
    </citation>
    <scope>NUCLEOTIDE SEQUENCE</scope>
    <source>
        <strain evidence="4">CHK192-19661</strain>
    </source>
</reference>
<evidence type="ECO:0000256" key="2">
    <source>
        <dbReference type="ARBA" id="ARBA00022801"/>
    </source>
</evidence>
<dbReference type="PROSITE" id="PS51462">
    <property type="entry name" value="NUDIX"/>
    <property type="match status" value="1"/>
</dbReference>
<dbReference type="InterPro" id="IPR015797">
    <property type="entry name" value="NUDIX_hydrolase-like_dom_sf"/>
</dbReference>